<protein>
    <recommendedName>
        <fullName evidence="3">Lipoprotein</fullName>
    </recommendedName>
</protein>
<keyword evidence="2" id="KW-1185">Reference proteome</keyword>
<name>A0ABQ4LT67_9BACL</name>
<evidence type="ECO:0008006" key="3">
    <source>
        <dbReference type="Google" id="ProtNLM"/>
    </source>
</evidence>
<accession>A0ABQ4LT67</accession>
<dbReference type="Proteomes" id="UP000680638">
    <property type="component" value="Unassembled WGS sequence"/>
</dbReference>
<sequence>MACLLPLFGGILGGCAAASGPPGDEPFSADDAIAKVIRQEQCIHFPETEGKIEGIIHGGGPDPGMRVPGTFASAAKKRSGAVYVVMLTETWNAKDFRPEGAPAEGNLSYSWEYEVSPAGVKLVSEGGDFPPDHVE</sequence>
<gene>
    <name evidence="1" type="ORF">J21TS3_12650</name>
</gene>
<evidence type="ECO:0000313" key="2">
    <source>
        <dbReference type="Proteomes" id="UP000680638"/>
    </source>
</evidence>
<evidence type="ECO:0000313" key="1">
    <source>
        <dbReference type="EMBL" id="GIO66444.1"/>
    </source>
</evidence>
<reference evidence="1 2" key="1">
    <citation type="submission" date="2021-03" db="EMBL/GenBank/DDBJ databases">
        <title>Antimicrobial resistance genes in bacteria isolated from Japanese honey, and their potential for conferring macrolide and lincosamide resistance in the American foulbrood pathogen Paenibacillus larvae.</title>
        <authorList>
            <person name="Okamoto M."/>
            <person name="Kumagai M."/>
            <person name="Kanamori H."/>
            <person name="Takamatsu D."/>
        </authorList>
    </citation>
    <scope>NUCLEOTIDE SEQUENCE [LARGE SCALE GENOMIC DNA]</scope>
    <source>
        <strain evidence="1 2">J21TS3</strain>
    </source>
</reference>
<proteinExistence type="predicted"/>
<dbReference type="EMBL" id="BORW01000004">
    <property type="protein sequence ID" value="GIO66444.1"/>
    <property type="molecule type" value="Genomic_DNA"/>
</dbReference>
<comment type="caution">
    <text evidence="1">The sequence shown here is derived from an EMBL/GenBank/DDBJ whole genome shotgun (WGS) entry which is preliminary data.</text>
</comment>
<organism evidence="1 2">
    <name type="scientific">Paenibacillus cookii</name>
    <dbReference type="NCBI Taxonomy" id="157839"/>
    <lineage>
        <taxon>Bacteria</taxon>
        <taxon>Bacillati</taxon>
        <taxon>Bacillota</taxon>
        <taxon>Bacilli</taxon>
        <taxon>Bacillales</taxon>
        <taxon>Paenibacillaceae</taxon>
        <taxon>Paenibacillus</taxon>
    </lineage>
</organism>